<dbReference type="PANTHER" id="PTHR30401:SF0">
    <property type="entry name" value="TRNA 2-SELENOURIDINE SYNTHASE"/>
    <property type="match status" value="1"/>
</dbReference>
<dbReference type="InterPro" id="IPR027417">
    <property type="entry name" value="P-loop_NTPase"/>
</dbReference>
<evidence type="ECO:0000259" key="2">
    <source>
        <dbReference type="PROSITE" id="PS50206"/>
    </source>
</evidence>
<keyword evidence="4" id="KW-1185">Reference proteome</keyword>
<gene>
    <name evidence="3" type="ORF">LUCI_3290</name>
</gene>
<dbReference type="RefSeq" id="WP_207857846.1">
    <property type="nucleotide sequence ID" value="NZ_UPPP01000083.1"/>
</dbReference>
<dbReference type="InterPro" id="IPR001307">
    <property type="entry name" value="Thiosulphate_STrfase_CS"/>
</dbReference>
<dbReference type="GO" id="GO:0043828">
    <property type="term" value="F:tRNA 2-selenouridine synthase activity"/>
    <property type="evidence" value="ECO:0007669"/>
    <property type="project" value="InterPro"/>
</dbReference>
<keyword evidence="1" id="KW-0711">Selenium</keyword>
<dbReference type="NCBIfam" id="TIGR03167">
    <property type="entry name" value="tRNA_sel_U_synt"/>
    <property type="match status" value="1"/>
</dbReference>
<name>A0A498RAM1_9FIRM</name>
<dbReference type="InterPro" id="IPR058840">
    <property type="entry name" value="AAA_SelU"/>
</dbReference>
<dbReference type="PANTHER" id="PTHR30401">
    <property type="entry name" value="TRNA 2-SELENOURIDINE SYNTHASE"/>
    <property type="match status" value="1"/>
</dbReference>
<dbReference type="SMART" id="SM00450">
    <property type="entry name" value="RHOD"/>
    <property type="match status" value="1"/>
</dbReference>
<dbReference type="AlphaFoldDB" id="A0A498RAM1"/>
<dbReference type="SUPFAM" id="SSF52540">
    <property type="entry name" value="P-loop containing nucleoside triphosphate hydrolases"/>
    <property type="match status" value="1"/>
</dbReference>
<dbReference type="NCBIfam" id="NF008750">
    <property type="entry name" value="PRK11784.1-2"/>
    <property type="match status" value="1"/>
</dbReference>
<dbReference type="InterPro" id="IPR017582">
    <property type="entry name" value="SelU"/>
</dbReference>
<proteinExistence type="predicted"/>
<evidence type="ECO:0000313" key="3">
    <source>
        <dbReference type="EMBL" id="VBB08025.1"/>
    </source>
</evidence>
<dbReference type="EMBL" id="UPPP01000083">
    <property type="protein sequence ID" value="VBB08025.1"/>
    <property type="molecule type" value="Genomic_DNA"/>
</dbReference>
<dbReference type="GO" id="GO:0004792">
    <property type="term" value="F:thiosulfate-cyanide sulfurtransferase activity"/>
    <property type="evidence" value="ECO:0007669"/>
    <property type="project" value="InterPro"/>
</dbReference>
<dbReference type="Gene3D" id="3.40.50.300">
    <property type="entry name" value="P-loop containing nucleotide triphosphate hydrolases"/>
    <property type="match status" value="1"/>
</dbReference>
<dbReference type="NCBIfam" id="NF008752">
    <property type="entry name" value="PRK11784.1-4"/>
    <property type="match status" value="1"/>
</dbReference>
<dbReference type="Gene3D" id="3.40.250.10">
    <property type="entry name" value="Rhodanese-like domain"/>
    <property type="match status" value="1"/>
</dbReference>
<sequence>MLHKVIDFEHARVLNNPVYIDTRSPGEFAAGHIPGAVNIPLFTDEERAEVGTVYHKVSADDAKERGLAIVSTKLPELVKQVRHYTALGQPLIVYCWRGGLRSRSVVSILELMGIPSWQLRGGYKAYRRYVLESLQDFQINPEIVVLCGSTGVGKTGLLSLLSRQGIPVIDLEGLANHRGSIFGQIGLGMPASAKNFDAQLLNLLQSLNGQPFIVVECESKRIGNVYLPDVFYAAMQKGKKILVQADLPVRIQRLLAEYMGTGANTEAIFAAIQSLKKRLGEKKSRQLMASFTAGKLEEAVVILLTDYYDPLYGYEEVAGDYFDLKVNANDLVQAANQIIGYLKKDRRLNYANGG</sequence>
<dbReference type="InterPro" id="IPR001763">
    <property type="entry name" value="Rhodanese-like_dom"/>
</dbReference>
<accession>A0A498RAM1</accession>
<dbReference type="PROSITE" id="PS50206">
    <property type="entry name" value="RHODANESE_3"/>
    <property type="match status" value="1"/>
</dbReference>
<dbReference type="Proteomes" id="UP000277811">
    <property type="component" value="Unassembled WGS sequence"/>
</dbReference>
<protein>
    <submittedName>
        <fullName evidence="3">Rhodanese signature 1</fullName>
    </submittedName>
</protein>
<evidence type="ECO:0000313" key="4">
    <source>
        <dbReference type="Proteomes" id="UP000277811"/>
    </source>
</evidence>
<dbReference type="InterPro" id="IPR036873">
    <property type="entry name" value="Rhodanese-like_dom_sf"/>
</dbReference>
<organism evidence="3 4">
    <name type="scientific">Lucifera butyrica</name>
    <dbReference type="NCBI Taxonomy" id="1351585"/>
    <lineage>
        <taxon>Bacteria</taxon>
        <taxon>Bacillati</taxon>
        <taxon>Bacillota</taxon>
        <taxon>Negativicutes</taxon>
        <taxon>Veillonellales</taxon>
        <taxon>Veillonellaceae</taxon>
        <taxon>Lucifera</taxon>
    </lineage>
</organism>
<dbReference type="Pfam" id="PF00581">
    <property type="entry name" value="Rhodanese"/>
    <property type="match status" value="1"/>
</dbReference>
<dbReference type="GO" id="GO:0002098">
    <property type="term" value="P:tRNA wobble uridine modification"/>
    <property type="evidence" value="ECO:0007669"/>
    <property type="project" value="InterPro"/>
</dbReference>
<dbReference type="Pfam" id="PF26341">
    <property type="entry name" value="AAA_SelU"/>
    <property type="match status" value="1"/>
</dbReference>
<feature type="domain" description="Rhodanese" evidence="2">
    <location>
        <begin position="13"/>
        <end position="135"/>
    </location>
</feature>
<dbReference type="SUPFAM" id="SSF52821">
    <property type="entry name" value="Rhodanese/Cell cycle control phosphatase"/>
    <property type="match status" value="1"/>
</dbReference>
<dbReference type="PROSITE" id="PS00380">
    <property type="entry name" value="RHODANESE_1"/>
    <property type="match status" value="1"/>
</dbReference>
<reference evidence="3 4" key="1">
    <citation type="submission" date="2018-06" db="EMBL/GenBank/DDBJ databases">
        <authorList>
            <person name="Strepis N."/>
        </authorList>
    </citation>
    <scope>NUCLEOTIDE SEQUENCE [LARGE SCALE GENOMIC DNA]</scope>
    <source>
        <strain evidence="3">LUCI</strain>
    </source>
</reference>
<evidence type="ECO:0000256" key="1">
    <source>
        <dbReference type="ARBA" id="ARBA00023266"/>
    </source>
</evidence>